<evidence type="ECO:0000256" key="4">
    <source>
        <dbReference type="ARBA" id="ARBA00022729"/>
    </source>
</evidence>
<accession>A0A310SKF9</accession>
<dbReference type="GO" id="GO:0005576">
    <property type="term" value="C:extracellular region"/>
    <property type="evidence" value="ECO:0007669"/>
    <property type="project" value="InterPro"/>
</dbReference>
<dbReference type="GO" id="GO:0006508">
    <property type="term" value="P:proteolysis"/>
    <property type="evidence" value="ECO:0007669"/>
    <property type="project" value="InterPro"/>
</dbReference>
<dbReference type="PRINTS" id="PR00776">
    <property type="entry name" value="HEMOGLOBNASE"/>
</dbReference>
<keyword evidence="9" id="KW-1185">Reference proteome</keyword>
<feature type="signal peptide" evidence="6">
    <location>
        <begin position="1"/>
        <end position="17"/>
    </location>
</feature>
<dbReference type="SUPFAM" id="SSF57625">
    <property type="entry name" value="Invertebrate chitin-binding proteins"/>
    <property type="match status" value="1"/>
</dbReference>
<dbReference type="FunFam" id="3.40.50.1460:FF:000002">
    <property type="entry name" value="GPI-anchor transamidase"/>
    <property type="match status" value="1"/>
</dbReference>
<comment type="pathway">
    <text evidence="1">Glycolipid biosynthesis; glycosylphosphatidylinositol-anchor biosynthesis.</text>
</comment>
<evidence type="ECO:0000256" key="1">
    <source>
        <dbReference type="ARBA" id="ARBA00004687"/>
    </source>
</evidence>
<proteinExistence type="inferred from homology"/>
<evidence type="ECO:0000313" key="9">
    <source>
        <dbReference type="Proteomes" id="UP000250275"/>
    </source>
</evidence>
<dbReference type="Gene3D" id="2.170.140.10">
    <property type="entry name" value="Chitin binding domain"/>
    <property type="match status" value="1"/>
</dbReference>
<dbReference type="AlphaFoldDB" id="A0A310SKF9"/>
<dbReference type="InterPro" id="IPR036508">
    <property type="entry name" value="Chitin-bd_dom_sf"/>
</dbReference>
<dbReference type="GO" id="GO:0016255">
    <property type="term" value="P:attachment of GPI anchor to protein"/>
    <property type="evidence" value="ECO:0007669"/>
    <property type="project" value="InterPro"/>
</dbReference>
<dbReference type="PIRSF" id="PIRSF500138">
    <property type="entry name" value="GPI8"/>
    <property type="match status" value="1"/>
</dbReference>
<dbReference type="GO" id="GO:0008061">
    <property type="term" value="F:chitin binding"/>
    <property type="evidence" value="ECO:0007669"/>
    <property type="project" value="InterPro"/>
</dbReference>
<feature type="active site" evidence="5">
    <location>
        <position position="151"/>
    </location>
</feature>
<dbReference type="PROSITE" id="PS50940">
    <property type="entry name" value="CHIT_BIND_II"/>
    <property type="match status" value="1"/>
</dbReference>
<dbReference type="Pfam" id="PF01607">
    <property type="entry name" value="CBM_14"/>
    <property type="match status" value="1"/>
</dbReference>
<keyword evidence="4 6" id="KW-0732">Signal</keyword>
<dbReference type="PANTHER" id="PTHR48067:SF1">
    <property type="entry name" value="GPI-ANCHOR TRANSAMIDASE"/>
    <property type="match status" value="1"/>
</dbReference>
<dbReference type="Proteomes" id="UP000250275">
    <property type="component" value="Unassembled WGS sequence"/>
</dbReference>
<reference evidence="8 9" key="1">
    <citation type="submission" date="2015-07" db="EMBL/GenBank/DDBJ databases">
        <title>The genome of Eufriesea mexicana.</title>
        <authorList>
            <person name="Pan H."/>
            <person name="Kapheim K."/>
        </authorList>
    </citation>
    <scope>NUCLEOTIDE SEQUENCE [LARGE SCALE GENOMIC DNA]</scope>
    <source>
        <strain evidence="8">0111107269</strain>
        <tissue evidence="8">Whole body</tissue>
    </source>
</reference>
<dbReference type="Pfam" id="PF01650">
    <property type="entry name" value="Peptidase_C13"/>
    <property type="match status" value="1"/>
</dbReference>
<feature type="chain" id="PRO_5027679931" evidence="6">
    <location>
        <begin position="18"/>
        <end position="448"/>
    </location>
</feature>
<name>A0A310SKF9_9HYME</name>
<keyword evidence="3" id="KW-0337">GPI-anchor biosynthesis</keyword>
<gene>
    <name evidence="8" type="ORF">WN48_03386</name>
</gene>
<dbReference type="OrthoDB" id="192611at2759"/>
<dbReference type="GO" id="GO:0003923">
    <property type="term" value="F:GPI-anchor transamidase activity"/>
    <property type="evidence" value="ECO:0007669"/>
    <property type="project" value="InterPro"/>
</dbReference>
<dbReference type="SMART" id="SM00494">
    <property type="entry name" value="ChtBD2"/>
    <property type="match status" value="1"/>
</dbReference>
<sequence>MYLKFIITFCVFYLSYAWEIPDNFAKTGHSNNWAVLVDTSRFWFNYRHVANVLSIYRSVKRLGIPDSQIILMIADDMACNPRNPRPATVFNNIKQHINVYGDDVEVDYRGYEVTVENFVRLLTGRLAPETPRSKKLLTDEGSNILIYLTGHGGNGFLKFQDSEEITSKDLGDALEQMWQKRRYHEILFIVDTCQASSMYVKFYSPNILAVASSLVGEDSLSHHLDPAIGVYIIDRYTYYALDFLEKVEPSHSKSLGEFLKVCPKHYCLSTVGVRDDLFRRDPDKVPVTDFFGSLRPIELTTNIMNILPNKINKTKTIEVERKYSYAAQFPDMHFLGNCLIVALTICTLSFAYRLNEDYIEVHAIDGNKLTKLEQLPPQDPAIHSFPTVPTAPLIPTCAQEGYFRDPFNCKKFYYCEYKMAVPTGFYCQYGLTFNTLTNSCDEPEYVNC</sequence>
<dbReference type="PIRSF" id="PIRSF019663">
    <property type="entry name" value="Legumain"/>
    <property type="match status" value="1"/>
</dbReference>
<dbReference type="EMBL" id="KQ761917">
    <property type="protein sequence ID" value="OAD56436.1"/>
    <property type="molecule type" value="Genomic_DNA"/>
</dbReference>
<comment type="similarity">
    <text evidence="2">Belongs to the peptidase C13 family.</text>
</comment>
<evidence type="ECO:0000256" key="2">
    <source>
        <dbReference type="ARBA" id="ARBA00009941"/>
    </source>
</evidence>
<protein>
    <submittedName>
        <fullName evidence="8">GPI-anchor transamidase</fullName>
    </submittedName>
</protein>
<dbReference type="GO" id="GO:0006506">
    <property type="term" value="P:GPI anchor biosynthetic process"/>
    <property type="evidence" value="ECO:0007669"/>
    <property type="project" value="UniProtKB-UniPathway"/>
</dbReference>
<dbReference type="PANTHER" id="PTHR48067">
    <property type="entry name" value="GPI-ANCHOR TRANSAMIDASE"/>
    <property type="match status" value="1"/>
</dbReference>
<evidence type="ECO:0000256" key="6">
    <source>
        <dbReference type="SAM" id="SignalP"/>
    </source>
</evidence>
<feature type="active site" description="Nucleophile" evidence="5">
    <location>
        <position position="193"/>
    </location>
</feature>
<dbReference type="UniPathway" id="UPA00196"/>
<evidence type="ECO:0000259" key="7">
    <source>
        <dbReference type="PROSITE" id="PS50940"/>
    </source>
</evidence>
<dbReference type="GO" id="GO:0042765">
    <property type="term" value="C:GPI-anchor transamidase complex"/>
    <property type="evidence" value="ECO:0007669"/>
    <property type="project" value="InterPro"/>
</dbReference>
<evidence type="ECO:0000256" key="5">
    <source>
        <dbReference type="PIRSR" id="PIRSR019663-1"/>
    </source>
</evidence>
<evidence type="ECO:0000256" key="3">
    <source>
        <dbReference type="ARBA" id="ARBA00022502"/>
    </source>
</evidence>
<dbReference type="InterPro" id="IPR028361">
    <property type="entry name" value="GPI_transamidase"/>
</dbReference>
<dbReference type="Gene3D" id="3.40.50.1460">
    <property type="match status" value="1"/>
</dbReference>
<evidence type="ECO:0000313" key="8">
    <source>
        <dbReference type="EMBL" id="OAD56436.1"/>
    </source>
</evidence>
<dbReference type="InterPro" id="IPR001096">
    <property type="entry name" value="Peptidase_C13"/>
</dbReference>
<organism evidence="8 9">
    <name type="scientific">Eufriesea mexicana</name>
    <dbReference type="NCBI Taxonomy" id="516756"/>
    <lineage>
        <taxon>Eukaryota</taxon>
        <taxon>Metazoa</taxon>
        <taxon>Ecdysozoa</taxon>
        <taxon>Arthropoda</taxon>
        <taxon>Hexapoda</taxon>
        <taxon>Insecta</taxon>
        <taxon>Pterygota</taxon>
        <taxon>Neoptera</taxon>
        <taxon>Endopterygota</taxon>
        <taxon>Hymenoptera</taxon>
        <taxon>Apocrita</taxon>
        <taxon>Aculeata</taxon>
        <taxon>Apoidea</taxon>
        <taxon>Anthophila</taxon>
        <taxon>Apidae</taxon>
        <taxon>Eufriesea</taxon>
    </lineage>
</organism>
<dbReference type="InterPro" id="IPR002557">
    <property type="entry name" value="Chitin-bd_dom"/>
</dbReference>
<feature type="domain" description="Chitin-binding type-2" evidence="7">
    <location>
        <begin position="394"/>
        <end position="448"/>
    </location>
</feature>